<comment type="similarity">
    <text evidence="1">Belongs to the thioesterase PaaI family.</text>
</comment>
<dbReference type="Proteomes" id="UP000800036">
    <property type="component" value="Unassembled WGS sequence"/>
</dbReference>
<dbReference type="InterPro" id="IPR003736">
    <property type="entry name" value="PAAI_dom"/>
</dbReference>
<accession>A0A6A5UWC0</accession>
<gene>
    <name evidence="5" type="ORF">BU23DRAFT_604247</name>
</gene>
<reference evidence="5" key="1">
    <citation type="journal article" date="2020" name="Stud. Mycol.">
        <title>101 Dothideomycetes genomes: a test case for predicting lifestyles and emergence of pathogens.</title>
        <authorList>
            <person name="Haridas S."/>
            <person name="Albert R."/>
            <person name="Binder M."/>
            <person name="Bloem J."/>
            <person name="Labutti K."/>
            <person name="Salamov A."/>
            <person name="Andreopoulos B."/>
            <person name="Baker S."/>
            <person name="Barry K."/>
            <person name="Bills G."/>
            <person name="Bluhm B."/>
            <person name="Cannon C."/>
            <person name="Castanera R."/>
            <person name="Culley D."/>
            <person name="Daum C."/>
            <person name="Ezra D."/>
            <person name="Gonzalez J."/>
            <person name="Henrissat B."/>
            <person name="Kuo A."/>
            <person name="Liang C."/>
            <person name="Lipzen A."/>
            <person name="Lutzoni F."/>
            <person name="Magnuson J."/>
            <person name="Mondo S."/>
            <person name="Nolan M."/>
            <person name="Ohm R."/>
            <person name="Pangilinan J."/>
            <person name="Park H.-J."/>
            <person name="Ramirez L."/>
            <person name="Alfaro M."/>
            <person name="Sun H."/>
            <person name="Tritt A."/>
            <person name="Yoshinaga Y."/>
            <person name="Zwiers L.-H."/>
            <person name="Turgeon B."/>
            <person name="Goodwin S."/>
            <person name="Spatafora J."/>
            <person name="Crous P."/>
            <person name="Grigoriev I."/>
        </authorList>
    </citation>
    <scope>NUCLEOTIDE SEQUENCE</scope>
    <source>
        <strain evidence="5">CBS 107.79</strain>
    </source>
</reference>
<dbReference type="GO" id="GO:0047617">
    <property type="term" value="F:fatty acyl-CoA hydrolase activity"/>
    <property type="evidence" value="ECO:0007669"/>
    <property type="project" value="InterPro"/>
</dbReference>
<dbReference type="EMBL" id="ML976764">
    <property type="protein sequence ID" value="KAF1965317.1"/>
    <property type="molecule type" value="Genomic_DNA"/>
</dbReference>
<evidence type="ECO:0000259" key="4">
    <source>
        <dbReference type="Pfam" id="PF03061"/>
    </source>
</evidence>
<dbReference type="Gene3D" id="3.10.129.10">
    <property type="entry name" value="Hotdog Thioesterase"/>
    <property type="match status" value="1"/>
</dbReference>
<dbReference type="InterPro" id="IPR039298">
    <property type="entry name" value="ACOT13"/>
</dbReference>
<dbReference type="SUPFAM" id="SSF54637">
    <property type="entry name" value="Thioesterase/thiol ester dehydrase-isomerase"/>
    <property type="match status" value="1"/>
</dbReference>
<dbReference type="OrthoDB" id="2831072at2759"/>
<dbReference type="CDD" id="cd03443">
    <property type="entry name" value="PaaI_thioesterase"/>
    <property type="match status" value="1"/>
</dbReference>
<dbReference type="NCBIfam" id="TIGR00369">
    <property type="entry name" value="unchar_dom_1"/>
    <property type="match status" value="1"/>
</dbReference>
<name>A0A6A5UWC0_9PLEO</name>
<sequence length="179" mass="19196">MVNPKPSKPRPSLPKSDSPLEKVQTWVSASRQAITGDYNGHDAKILKLLNLESVTFEPTSTNPHDARIVFSFEVAEELSNLLGNLHGGAVALIFDVTTSTAVMAASSEGFWDAGHVSRTLNCTYLRPAPIGTKVFVESRVVHLGKRMAQTTGTMRLGSVDGKVAYTCEHGKANIGSSSL</sequence>
<dbReference type="Pfam" id="PF03061">
    <property type="entry name" value="4HBT"/>
    <property type="match status" value="1"/>
</dbReference>
<dbReference type="AlphaFoldDB" id="A0A6A5UWC0"/>
<keyword evidence="2" id="KW-0378">Hydrolase</keyword>
<dbReference type="GO" id="GO:0016853">
    <property type="term" value="F:isomerase activity"/>
    <property type="evidence" value="ECO:0007669"/>
    <property type="project" value="UniProtKB-KW"/>
</dbReference>
<feature type="domain" description="Thioesterase" evidence="4">
    <location>
        <begin position="83"/>
        <end position="155"/>
    </location>
</feature>
<evidence type="ECO:0000256" key="3">
    <source>
        <dbReference type="SAM" id="MobiDB-lite"/>
    </source>
</evidence>
<proteinExistence type="inferred from homology"/>
<dbReference type="PANTHER" id="PTHR21660:SF1">
    <property type="entry name" value="ACYL-COENZYME A THIOESTERASE 13"/>
    <property type="match status" value="1"/>
</dbReference>
<dbReference type="PANTHER" id="PTHR21660">
    <property type="entry name" value="THIOESTERASE SUPERFAMILY MEMBER-RELATED"/>
    <property type="match status" value="1"/>
</dbReference>
<dbReference type="InterPro" id="IPR029069">
    <property type="entry name" value="HotDog_dom_sf"/>
</dbReference>
<organism evidence="5 6">
    <name type="scientific">Bimuria novae-zelandiae CBS 107.79</name>
    <dbReference type="NCBI Taxonomy" id="1447943"/>
    <lineage>
        <taxon>Eukaryota</taxon>
        <taxon>Fungi</taxon>
        <taxon>Dikarya</taxon>
        <taxon>Ascomycota</taxon>
        <taxon>Pezizomycotina</taxon>
        <taxon>Dothideomycetes</taxon>
        <taxon>Pleosporomycetidae</taxon>
        <taxon>Pleosporales</taxon>
        <taxon>Massarineae</taxon>
        <taxon>Didymosphaeriaceae</taxon>
        <taxon>Bimuria</taxon>
    </lineage>
</organism>
<protein>
    <submittedName>
        <fullName evidence="5">Thioesterase/thiol ester dehydrase-isomerase</fullName>
    </submittedName>
</protein>
<evidence type="ECO:0000256" key="2">
    <source>
        <dbReference type="ARBA" id="ARBA00022801"/>
    </source>
</evidence>
<dbReference type="InterPro" id="IPR006683">
    <property type="entry name" value="Thioestr_dom"/>
</dbReference>
<keyword evidence="5" id="KW-0413">Isomerase</keyword>
<evidence type="ECO:0000256" key="1">
    <source>
        <dbReference type="ARBA" id="ARBA00008324"/>
    </source>
</evidence>
<keyword evidence="6" id="KW-1185">Reference proteome</keyword>
<evidence type="ECO:0000313" key="6">
    <source>
        <dbReference type="Proteomes" id="UP000800036"/>
    </source>
</evidence>
<evidence type="ECO:0000313" key="5">
    <source>
        <dbReference type="EMBL" id="KAF1965317.1"/>
    </source>
</evidence>
<feature type="region of interest" description="Disordered" evidence="3">
    <location>
        <begin position="1"/>
        <end position="21"/>
    </location>
</feature>